<reference evidence="2 3" key="1">
    <citation type="submission" date="2020-08" db="EMBL/GenBank/DDBJ databases">
        <title>Genomic Encyclopedia of Type Strains, Phase IV (KMG-V): Genome sequencing to study the core and pangenomes of soil and plant-associated prokaryotes.</title>
        <authorList>
            <person name="Whitman W."/>
        </authorList>
    </citation>
    <scope>NUCLEOTIDE SEQUENCE [LARGE SCALE GENOMIC DNA]</scope>
    <source>
        <strain evidence="2 3">MP601</strain>
    </source>
</reference>
<evidence type="ECO:0000313" key="2">
    <source>
        <dbReference type="EMBL" id="MBB6130669.1"/>
    </source>
</evidence>
<gene>
    <name evidence="2" type="ORF">HDF22_004812</name>
</gene>
<evidence type="ECO:0000256" key="1">
    <source>
        <dbReference type="SAM" id="Phobius"/>
    </source>
</evidence>
<accession>A0A841JHN1</accession>
<keyword evidence="1" id="KW-0472">Membrane</keyword>
<dbReference type="RefSeq" id="WP_183589390.1">
    <property type="nucleotide sequence ID" value="NZ_JACHCA010000016.1"/>
</dbReference>
<protein>
    <submittedName>
        <fullName evidence="2">Putative membrane protein</fullName>
    </submittedName>
</protein>
<proteinExistence type="predicted"/>
<comment type="caution">
    <text evidence="2">The sequence shown here is derived from an EMBL/GenBank/DDBJ whole genome shotgun (WGS) entry which is preliminary data.</text>
</comment>
<evidence type="ECO:0000313" key="3">
    <source>
        <dbReference type="Proteomes" id="UP000548326"/>
    </source>
</evidence>
<feature type="transmembrane region" description="Helical" evidence="1">
    <location>
        <begin position="15"/>
        <end position="36"/>
    </location>
</feature>
<sequence length="46" mass="5201">MHNWLGNYQYHTDEAWWIFIVTAIGAILISLITVSLQAIKAALASR</sequence>
<dbReference type="Proteomes" id="UP000548326">
    <property type="component" value="Unassembled WGS sequence"/>
</dbReference>
<keyword evidence="1" id="KW-1133">Transmembrane helix</keyword>
<keyword evidence="1" id="KW-0812">Transmembrane</keyword>
<dbReference type="EMBL" id="JACHCA010000016">
    <property type="protein sequence ID" value="MBB6130669.1"/>
    <property type="molecule type" value="Genomic_DNA"/>
</dbReference>
<dbReference type="AlphaFoldDB" id="A0A841JHN1"/>
<name>A0A841JHN1_9SPHI</name>
<organism evidence="2 3">
    <name type="scientific">Mucilaginibacter lappiensis</name>
    <dbReference type="NCBI Taxonomy" id="354630"/>
    <lineage>
        <taxon>Bacteria</taxon>
        <taxon>Pseudomonadati</taxon>
        <taxon>Bacteroidota</taxon>
        <taxon>Sphingobacteriia</taxon>
        <taxon>Sphingobacteriales</taxon>
        <taxon>Sphingobacteriaceae</taxon>
        <taxon>Mucilaginibacter</taxon>
    </lineage>
</organism>